<dbReference type="InterPro" id="IPR026912">
    <property type="entry name" value="Adenine_deam_C"/>
</dbReference>
<name>A0AAU9D8U3_9LACO</name>
<feature type="domain" description="Adenine deaminase C-terminal" evidence="6">
    <location>
        <begin position="387"/>
        <end position="475"/>
    </location>
</feature>
<dbReference type="EMBL" id="AP026801">
    <property type="protein sequence ID" value="BDR57212.1"/>
    <property type="molecule type" value="Genomic_DNA"/>
</dbReference>
<sequence length="476" mass="52540">MTVVDQLFVNAKVFNVYLKEFQSINIAVKDGQVYWLTTSEPEAKEIINLKGKYVVPGLVDAHMHIESSMTTPTAFGAQAAQFGTTTIVADDHEIANVAGLSGLEEYMAQPSSIDVFYAIPSSVPSTTPEMETTGGIIDEAATAELLKNPRVICLGEAMNFQGLVSEPDSLIRKLVALCREERPTMPLEGHCPKYSGEDLARFIGSGITSDHTHQTPEGMIEKISNGMFIEIQAKSLTPEVIQTVIDHQLYEHVCFVTDDVMPDDFLNGHLNKLVEQAISYGLSPEMATYMATYTPARRMGLWDRGAIAPGRVADLIVLDDPKTFKIESVYKNGKLVRNSKPEEVHFSESLSHSIDAKMLTEDDLVVKVPKESGKVTANVIQIEPKSTFTECVPTELEVKDHVVQWQKAGLALLMVQERYGHHEPLQFAFVKGAINKLGAVGTTWAHDHHNLMVMGTDLTDMVKAQNQLVEQQGAIW</sequence>
<organism evidence="7 8">
    <name type="scientific">Xylocopilactobacillus apis</name>
    <dbReference type="NCBI Taxonomy" id="2932183"/>
    <lineage>
        <taxon>Bacteria</taxon>
        <taxon>Bacillati</taxon>
        <taxon>Bacillota</taxon>
        <taxon>Bacilli</taxon>
        <taxon>Lactobacillales</taxon>
        <taxon>Lactobacillaceae</taxon>
        <taxon>Xylocopilactobacillus</taxon>
    </lineage>
</organism>
<evidence type="ECO:0000256" key="4">
    <source>
        <dbReference type="ARBA" id="ARBA00047720"/>
    </source>
</evidence>
<protein>
    <recommendedName>
        <fullName evidence="2">adenine deaminase</fullName>
        <ecNumber evidence="2">3.5.4.2</ecNumber>
    </recommendedName>
</protein>
<gene>
    <name evidence="7" type="primary">ade</name>
    <name evidence="7" type="ORF">KIMC2_17740</name>
</gene>
<dbReference type="SUPFAM" id="SSF51338">
    <property type="entry name" value="Composite domain of metallo-dependent hydrolases"/>
    <property type="match status" value="1"/>
</dbReference>
<evidence type="ECO:0000259" key="5">
    <source>
        <dbReference type="Pfam" id="PF01979"/>
    </source>
</evidence>
<dbReference type="Gene3D" id="3.20.20.140">
    <property type="entry name" value="Metal-dependent hydrolases"/>
    <property type="match status" value="1"/>
</dbReference>
<evidence type="ECO:0000256" key="3">
    <source>
        <dbReference type="ARBA" id="ARBA00022801"/>
    </source>
</evidence>
<dbReference type="InterPro" id="IPR032466">
    <property type="entry name" value="Metal_Hydrolase"/>
</dbReference>
<dbReference type="KEGG" id="xak:KIMC2_17740"/>
<comment type="similarity">
    <text evidence="1">Belongs to the metallo-dependent hydrolases superfamily. Adenine deaminase family.</text>
</comment>
<proteinExistence type="inferred from homology"/>
<evidence type="ECO:0000259" key="6">
    <source>
        <dbReference type="Pfam" id="PF13382"/>
    </source>
</evidence>
<dbReference type="PANTHER" id="PTHR11113:SF2">
    <property type="entry name" value="ADENINE DEAMINASE"/>
    <property type="match status" value="1"/>
</dbReference>
<dbReference type="Proteomes" id="UP001321804">
    <property type="component" value="Chromosome"/>
</dbReference>
<dbReference type="Gene3D" id="2.30.40.10">
    <property type="entry name" value="Urease, subunit C, domain 1"/>
    <property type="match status" value="1"/>
</dbReference>
<dbReference type="InterPro" id="IPR011059">
    <property type="entry name" value="Metal-dep_hydrolase_composite"/>
</dbReference>
<evidence type="ECO:0000313" key="7">
    <source>
        <dbReference type="EMBL" id="BDR57212.1"/>
    </source>
</evidence>
<dbReference type="Pfam" id="PF13382">
    <property type="entry name" value="Adenine_deam_C"/>
    <property type="match status" value="1"/>
</dbReference>
<keyword evidence="3" id="KW-0378">Hydrolase</keyword>
<evidence type="ECO:0000256" key="2">
    <source>
        <dbReference type="ARBA" id="ARBA00012782"/>
    </source>
</evidence>
<dbReference type="Pfam" id="PF01979">
    <property type="entry name" value="Amidohydro_1"/>
    <property type="match status" value="1"/>
</dbReference>
<evidence type="ECO:0000313" key="8">
    <source>
        <dbReference type="Proteomes" id="UP001321804"/>
    </source>
</evidence>
<dbReference type="SUPFAM" id="SSF51556">
    <property type="entry name" value="Metallo-dependent hydrolases"/>
    <property type="match status" value="1"/>
</dbReference>
<feature type="domain" description="Amidohydrolase-related" evidence="5">
    <location>
        <begin position="53"/>
        <end position="336"/>
    </location>
</feature>
<reference evidence="7 8" key="1">
    <citation type="journal article" date="2023" name="Microbiol. Spectr.">
        <title>Symbiosis of Carpenter Bees with Uncharacterized Lactic Acid Bacteria Showing NAD Auxotrophy.</title>
        <authorList>
            <person name="Kawasaki S."/>
            <person name="Ozawa K."/>
            <person name="Mori T."/>
            <person name="Yamamoto A."/>
            <person name="Ito M."/>
            <person name="Ohkuma M."/>
            <person name="Sakamoto M."/>
            <person name="Matsutani M."/>
        </authorList>
    </citation>
    <scope>NUCLEOTIDE SEQUENCE [LARGE SCALE GENOMIC DNA]</scope>
    <source>
        <strain evidence="7 8">KimC2</strain>
    </source>
</reference>
<keyword evidence="8" id="KW-1185">Reference proteome</keyword>
<dbReference type="InterPro" id="IPR006680">
    <property type="entry name" value="Amidohydro-rel"/>
</dbReference>
<dbReference type="GO" id="GO:0000034">
    <property type="term" value="F:adenine deaminase activity"/>
    <property type="evidence" value="ECO:0007669"/>
    <property type="project" value="UniProtKB-EC"/>
</dbReference>
<accession>A0AAU9D8U3</accession>
<dbReference type="PANTHER" id="PTHR11113">
    <property type="entry name" value="N-ACETYLGLUCOSAMINE-6-PHOSPHATE DEACETYLASE"/>
    <property type="match status" value="1"/>
</dbReference>
<evidence type="ECO:0000256" key="1">
    <source>
        <dbReference type="ARBA" id="ARBA00006773"/>
    </source>
</evidence>
<dbReference type="AlphaFoldDB" id="A0AAU9D8U3"/>
<dbReference type="EC" id="3.5.4.2" evidence="2"/>
<comment type="catalytic activity">
    <reaction evidence="4">
        <text>adenine + H2O + H(+) = hypoxanthine + NH4(+)</text>
        <dbReference type="Rhea" id="RHEA:23688"/>
        <dbReference type="ChEBI" id="CHEBI:15377"/>
        <dbReference type="ChEBI" id="CHEBI:15378"/>
        <dbReference type="ChEBI" id="CHEBI:16708"/>
        <dbReference type="ChEBI" id="CHEBI:17368"/>
        <dbReference type="ChEBI" id="CHEBI:28938"/>
        <dbReference type="EC" id="3.5.4.2"/>
    </reaction>
</comment>